<evidence type="ECO:0000256" key="4">
    <source>
        <dbReference type="ARBA" id="ARBA00022989"/>
    </source>
</evidence>
<protein>
    <submittedName>
        <fullName evidence="8">Mechanosensitive ion channel</fullName>
    </submittedName>
</protein>
<dbReference type="AlphaFoldDB" id="A0A8J7JFJ4"/>
<comment type="subcellular location">
    <subcellularLocation>
        <location evidence="1">Cell membrane</location>
        <topology evidence="1">Multi-pass membrane protein</topology>
    </subcellularLocation>
</comment>
<dbReference type="PANTHER" id="PTHR30566">
    <property type="entry name" value="YNAI-RELATED MECHANOSENSITIVE ION CHANNEL"/>
    <property type="match status" value="1"/>
</dbReference>
<keyword evidence="2" id="KW-1003">Cell membrane</keyword>
<dbReference type="PANTHER" id="PTHR30566:SF5">
    <property type="entry name" value="MECHANOSENSITIVE ION CHANNEL PROTEIN 1, MITOCHONDRIAL-RELATED"/>
    <property type="match status" value="1"/>
</dbReference>
<dbReference type="Gene3D" id="2.30.30.60">
    <property type="match status" value="1"/>
</dbReference>
<accession>A0A8J7JFJ4</accession>
<gene>
    <name evidence="8" type="ORF">JF290_18150</name>
</gene>
<feature type="transmembrane region" description="Helical" evidence="6">
    <location>
        <begin position="163"/>
        <end position="183"/>
    </location>
</feature>
<keyword evidence="3 6" id="KW-0812">Transmembrane</keyword>
<proteinExistence type="predicted"/>
<dbReference type="EMBL" id="JAELVR010000013">
    <property type="protein sequence ID" value="MBJ6373454.1"/>
    <property type="molecule type" value="Genomic_DNA"/>
</dbReference>
<dbReference type="InterPro" id="IPR023408">
    <property type="entry name" value="MscS_beta-dom_sf"/>
</dbReference>
<evidence type="ECO:0000256" key="2">
    <source>
        <dbReference type="ARBA" id="ARBA00022475"/>
    </source>
</evidence>
<dbReference type="InterPro" id="IPR010920">
    <property type="entry name" value="LSM_dom_sf"/>
</dbReference>
<keyword evidence="4 6" id="KW-1133">Transmembrane helix</keyword>
<feature type="transmembrane region" description="Helical" evidence="6">
    <location>
        <begin position="20"/>
        <end position="49"/>
    </location>
</feature>
<dbReference type="SUPFAM" id="SSF50182">
    <property type="entry name" value="Sm-like ribonucleoproteins"/>
    <property type="match status" value="1"/>
</dbReference>
<dbReference type="InterPro" id="IPR006685">
    <property type="entry name" value="MscS_channel_2nd"/>
</dbReference>
<dbReference type="GO" id="GO:0005886">
    <property type="term" value="C:plasma membrane"/>
    <property type="evidence" value="ECO:0007669"/>
    <property type="project" value="UniProtKB-SubCell"/>
</dbReference>
<sequence>MDRLIGPFRSWATTVDKEALLIAAVFVAIIFVLRRPIAATLTTLIGWILGALKIDFNDDVHHEVKKALQVMVVVVALLLVHGALALPELFGGLLRRTLISVLVAAVFAMAYRLMEAMVRLADSENSLMSVAVNTRWLVRLGQVVVVVLAVTSILAVWDIDIANALTGVGVFGAGLAIAAQDLVRNLVAGMTNMSERRFKVGDWICVENGVEGIVRRIDVRSTMVQGFDRVPRFVPNADLANAVVMNKTRMDHWRINWTVPLVLDTTEAQLKSVCETLQDHLKDSGDFVTDGSLMLLVKPCALSETSVDVMIYAFTLSDGYAQYLETCSQLVSAIRAAVSEAGTKLAYPTQTIQLRQAPEESEENGSE</sequence>
<feature type="transmembrane region" description="Helical" evidence="6">
    <location>
        <begin position="93"/>
        <end position="111"/>
    </location>
</feature>
<dbReference type="GO" id="GO:0008381">
    <property type="term" value="F:mechanosensitive monoatomic ion channel activity"/>
    <property type="evidence" value="ECO:0007669"/>
    <property type="project" value="UniProtKB-ARBA"/>
</dbReference>
<evidence type="ECO:0000256" key="6">
    <source>
        <dbReference type="SAM" id="Phobius"/>
    </source>
</evidence>
<evidence type="ECO:0000259" key="7">
    <source>
        <dbReference type="Pfam" id="PF00924"/>
    </source>
</evidence>
<comment type="caution">
    <text evidence="8">The sequence shown here is derived from an EMBL/GenBank/DDBJ whole genome shotgun (WGS) entry which is preliminary data.</text>
</comment>
<dbReference type="Proteomes" id="UP000619079">
    <property type="component" value="Unassembled WGS sequence"/>
</dbReference>
<evidence type="ECO:0000256" key="1">
    <source>
        <dbReference type="ARBA" id="ARBA00004651"/>
    </source>
</evidence>
<feature type="transmembrane region" description="Helical" evidence="6">
    <location>
        <begin position="136"/>
        <end position="157"/>
    </location>
</feature>
<evidence type="ECO:0000256" key="3">
    <source>
        <dbReference type="ARBA" id="ARBA00022692"/>
    </source>
</evidence>
<dbReference type="SUPFAM" id="SSF82689">
    <property type="entry name" value="Mechanosensitive channel protein MscS (YggB), C-terminal domain"/>
    <property type="match status" value="1"/>
</dbReference>
<evidence type="ECO:0000313" key="9">
    <source>
        <dbReference type="Proteomes" id="UP000619079"/>
    </source>
</evidence>
<feature type="transmembrane region" description="Helical" evidence="6">
    <location>
        <begin position="70"/>
        <end position="87"/>
    </location>
</feature>
<dbReference type="Pfam" id="PF00924">
    <property type="entry name" value="MS_channel_2nd"/>
    <property type="match status" value="1"/>
</dbReference>
<keyword evidence="9" id="KW-1185">Reference proteome</keyword>
<feature type="domain" description="Mechanosensitive ion channel MscS" evidence="7">
    <location>
        <begin position="181"/>
        <end position="248"/>
    </location>
</feature>
<evidence type="ECO:0000313" key="8">
    <source>
        <dbReference type="EMBL" id="MBJ6373454.1"/>
    </source>
</evidence>
<dbReference type="Gene3D" id="1.10.287.1260">
    <property type="match status" value="1"/>
</dbReference>
<name>A0A8J7JFJ4_9RHOB</name>
<reference evidence="8" key="1">
    <citation type="submission" date="2020-12" db="EMBL/GenBank/DDBJ databases">
        <title>Sedimentitalea sp. nov., isolated from sand in Incheon.</title>
        <authorList>
            <person name="Kim W."/>
        </authorList>
    </citation>
    <scope>NUCLEOTIDE SEQUENCE</scope>
    <source>
        <strain evidence="8">CAU 1593</strain>
    </source>
</reference>
<organism evidence="8 9">
    <name type="scientific">Sedimentitalea arenosa</name>
    <dbReference type="NCBI Taxonomy" id="2798803"/>
    <lineage>
        <taxon>Bacteria</taxon>
        <taxon>Pseudomonadati</taxon>
        <taxon>Pseudomonadota</taxon>
        <taxon>Alphaproteobacteria</taxon>
        <taxon>Rhodobacterales</taxon>
        <taxon>Paracoccaceae</taxon>
        <taxon>Sedimentitalea</taxon>
    </lineage>
</organism>
<evidence type="ECO:0000256" key="5">
    <source>
        <dbReference type="ARBA" id="ARBA00023136"/>
    </source>
</evidence>
<dbReference type="InterPro" id="IPR011066">
    <property type="entry name" value="MscS_channel_C_sf"/>
</dbReference>
<keyword evidence="5 6" id="KW-0472">Membrane</keyword>